<keyword evidence="7 8" id="KW-0998">Cell outer membrane</keyword>
<evidence type="ECO:0000259" key="12">
    <source>
        <dbReference type="Pfam" id="PF00593"/>
    </source>
</evidence>
<evidence type="ECO:0000256" key="2">
    <source>
        <dbReference type="ARBA" id="ARBA00022448"/>
    </source>
</evidence>
<sequence length="995" mass="105065">MLSSAVAARSPHQVSSKGRASRAMRTATLMTASLLALSPAIAFAQDTAAPEAGPAGGNDIVVTGSRIRVPNATSVSPITTVSSEDLAQRGVTRLEDMLNTLPQVYADQGGGNRGGTVGASGTATINLRNLGNQRTLVLINGRRLMQGDPARSAAQAADINNVPAALVERIDVVTGGASAVYGSDALAGVVNFELKKNFEGVQLDASSGVFQHDNGNSIASVATAAGQDVPTGSTVGGLQQSFSVTAGHNFADGRGNITGFVSYRHIDGVGTSERDFSICNLNATAAGYSCSLSSTTYPAQFQLTNPATGATRGSYTLNPTTGNTFRTYRTSDGFNNGNTYDLQAPDERINADLLAHFEVSPALELYGEAMFMRDKADIRLSPTGVFTVPESINCSNPFLSAQQKNLMCTSVGLTDAQSATVNVSLRNAPGGSRHDYTKHTSYRAVGGVRGEIAPGWRYDAYAQYGRTNYSSRLTGDISLASFANSLRAVTNSSGQIVCENAADGCVPLNIFSTTGVTADALNYVQGTFTRTGFTEETIVSGSVTGDLGVASPFASNPISVALGTEYRKERIGFTPDTHYSSRDVAGNSGGEYPISGSFDVKELYGEVRVPLVEDRPFFKSLAVEGGARYSHYSTAGDTFAWKAGAEWSPVDAIRFRGSFQHAVRAPNLVELFGPQRVTTARLTDPCEGVRPTATFAQCAQSGVTATQYGTIEPAAGQLSGALVGGNPNLKPEKSNTKSFGVQIAPPFLRGLTLSVDYFDIKVDDLITTLPATITLSQCINAGTFCDQILRNPATGSLVTTGYVLTTNLNAGYLQTTGIDFSASAKQDLGDLVKADLGTVGFNFSGTRTNKYEVQIVPGTQAYRCDGYFGVTCGQPIPTWRHRAEVNWTAPSGAIRLAATWRYIGGTRNDKSSSATFLAGTYQPYDYKLKAVNYFDLAASFDVSGSYTLRLGISNVFDRDPPITASTSGQTSNGAFYAGMYDSLGRYLFASVTAKL</sequence>
<dbReference type="InterPro" id="IPR037066">
    <property type="entry name" value="Plug_dom_sf"/>
</dbReference>
<comment type="similarity">
    <text evidence="8 9">Belongs to the TonB-dependent receptor family.</text>
</comment>
<evidence type="ECO:0000256" key="9">
    <source>
        <dbReference type="RuleBase" id="RU003357"/>
    </source>
</evidence>
<evidence type="ECO:0000256" key="1">
    <source>
        <dbReference type="ARBA" id="ARBA00004571"/>
    </source>
</evidence>
<dbReference type="EMBL" id="JACU01000004">
    <property type="protein sequence ID" value="KMS56284.1"/>
    <property type="molecule type" value="Genomic_DNA"/>
</dbReference>
<comment type="caution">
    <text evidence="14">The sequence shown here is derived from an EMBL/GenBank/DDBJ whole genome shotgun (WGS) entry which is preliminary data.</text>
</comment>
<evidence type="ECO:0000313" key="14">
    <source>
        <dbReference type="EMBL" id="KMS56284.1"/>
    </source>
</evidence>
<evidence type="ECO:0000259" key="13">
    <source>
        <dbReference type="Pfam" id="PF07715"/>
    </source>
</evidence>
<feature type="region of interest" description="Disordered" evidence="10">
    <location>
        <begin position="1"/>
        <end position="22"/>
    </location>
</feature>
<dbReference type="GO" id="GO:0009279">
    <property type="term" value="C:cell outer membrane"/>
    <property type="evidence" value="ECO:0007669"/>
    <property type="project" value="UniProtKB-SubCell"/>
</dbReference>
<dbReference type="PROSITE" id="PS52016">
    <property type="entry name" value="TONB_DEPENDENT_REC_3"/>
    <property type="match status" value="1"/>
</dbReference>
<keyword evidence="5 9" id="KW-0798">TonB box</keyword>
<keyword evidence="3 8" id="KW-1134">Transmembrane beta strand</keyword>
<evidence type="ECO:0000256" key="6">
    <source>
        <dbReference type="ARBA" id="ARBA00023136"/>
    </source>
</evidence>
<feature type="chain" id="PRO_5005291655" evidence="11">
    <location>
        <begin position="45"/>
        <end position="995"/>
    </location>
</feature>
<evidence type="ECO:0000256" key="7">
    <source>
        <dbReference type="ARBA" id="ARBA00023237"/>
    </source>
</evidence>
<dbReference type="Proteomes" id="UP000052268">
    <property type="component" value="Unassembled WGS sequence"/>
</dbReference>
<keyword evidence="14" id="KW-0675">Receptor</keyword>
<feature type="domain" description="TonB-dependent receptor plug" evidence="13">
    <location>
        <begin position="74"/>
        <end position="189"/>
    </location>
</feature>
<dbReference type="InterPro" id="IPR036942">
    <property type="entry name" value="Beta-barrel_TonB_sf"/>
</dbReference>
<keyword evidence="4 8" id="KW-0812">Transmembrane</keyword>
<keyword evidence="11" id="KW-0732">Signal</keyword>
<dbReference type="Gene3D" id="2.40.170.20">
    <property type="entry name" value="TonB-dependent receptor, beta-barrel domain"/>
    <property type="match status" value="1"/>
</dbReference>
<dbReference type="AlphaFoldDB" id="A0A0J7XXN1"/>
<dbReference type="RefSeq" id="WP_201786015.1">
    <property type="nucleotide sequence ID" value="NZ_KQ130453.1"/>
</dbReference>
<evidence type="ECO:0000256" key="11">
    <source>
        <dbReference type="SAM" id="SignalP"/>
    </source>
</evidence>
<dbReference type="PANTHER" id="PTHR47234:SF2">
    <property type="entry name" value="TONB-DEPENDENT RECEPTOR"/>
    <property type="match status" value="1"/>
</dbReference>
<dbReference type="PANTHER" id="PTHR47234">
    <property type="match status" value="1"/>
</dbReference>
<gene>
    <name evidence="14" type="ORF">V474_15120</name>
</gene>
<evidence type="ECO:0000256" key="4">
    <source>
        <dbReference type="ARBA" id="ARBA00022692"/>
    </source>
</evidence>
<evidence type="ECO:0000256" key="8">
    <source>
        <dbReference type="PROSITE-ProRule" id="PRU01360"/>
    </source>
</evidence>
<evidence type="ECO:0000256" key="10">
    <source>
        <dbReference type="SAM" id="MobiDB-lite"/>
    </source>
</evidence>
<dbReference type="PATRIC" id="fig|1114963.3.peg.1849"/>
<evidence type="ECO:0000256" key="5">
    <source>
        <dbReference type="ARBA" id="ARBA00023077"/>
    </source>
</evidence>
<comment type="subcellular location">
    <subcellularLocation>
        <location evidence="1 8">Cell outer membrane</location>
        <topology evidence="1 8">Multi-pass membrane protein</topology>
    </subcellularLocation>
</comment>
<evidence type="ECO:0000313" key="15">
    <source>
        <dbReference type="Proteomes" id="UP000052268"/>
    </source>
</evidence>
<dbReference type="SUPFAM" id="SSF56935">
    <property type="entry name" value="Porins"/>
    <property type="match status" value="1"/>
</dbReference>
<keyword evidence="6 8" id="KW-0472">Membrane</keyword>
<name>A0A0J7XXN1_9SPHN</name>
<dbReference type="InterPro" id="IPR012910">
    <property type="entry name" value="Plug_dom"/>
</dbReference>
<proteinExistence type="inferred from homology"/>
<accession>A0A0J7XXN1</accession>
<evidence type="ECO:0000256" key="3">
    <source>
        <dbReference type="ARBA" id="ARBA00022452"/>
    </source>
</evidence>
<feature type="domain" description="TonB-dependent receptor-like beta-barrel" evidence="12">
    <location>
        <begin position="426"/>
        <end position="955"/>
    </location>
</feature>
<keyword evidence="15" id="KW-1185">Reference proteome</keyword>
<protein>
    <submittedName>
        <fullName evidence="14">TonB-denpendent receptor</fullName>
    </submittedName>
</protein>
<dbReference type="Gene3D" id="2.170.130.10">
    <property type="entry name" value="TonB-dependent receptor, plug domain"/>
    <property type="match status" value="1"/>
</dbReference>
<organism evidence="14 15">
    <name type="scientific">Novosphingobium barchaimii LL02</name>
    <dbReference type="NCBI Taxonomy" id="1114963"/>
    <lineage>
        <taxon>Bacteria</taxon>
        <taxon>Pseudomonadati</taxon>
        <taxon>Pseudomonadota</taxon>
        <taxon>Alphaproteobacteria</taxon>
        <taxon>Sphingomonadales</taxon>
        <taxon>Sphingomonadaceae</taxon>
        <taxon>Novosphingobium</taxon>
    </lineage>
</organism>
<feature type="signal peptide" evidence="11">
    <location>
        <begin position="1"/>
        <end position="44"/>
    </location>
</feature>
<dbReference type="Pfam" id="PF07715">
    <property type="entry name" value="Plug"/>
    <property type="match status" value="1"/>
</dbReference>
<dbReference type="InterPro" id="IPR000531">
    <property type="entry name" value="Beta-barrel_TonB"/>
</dbReference>
<dbReference type="InterPro" id="IPR039426">
    <property type="entry name" value="TonB-dep_rcpt-like"/>
</dbReference>
<keyword evidence="2 8" id="KW-0813">Transport</keyword>
<reference evidence="14 15" key="1">
    <citation type="journal article" date="2015" name="G3 (Bethesda)">
        <title>Insights into Ongoing Evolution of the Hexachlorocyclohexane Catabolic Pathway from Comparative Genomics of Ten Sphingomonadaceae Strains.</title>
        <authorList>
            <person name="Pearce S.L."/>
            <person name="Oakeshott J.G."/>
            <person name="Pandey G."/>
        </authorList>
    </citation>
    <scope>NUCLEOTIDE SEQUENCE [LARGE SCALE GENOMIC DNA]</scope>
    <source>
        <strain evidence="14 15">LL02</strain>
    </source>
</reference>
<dbReference type="Pfam" id="PF00593">
    <property type="entry name" value="TonB_dep_Rec_b-barrel"/>
    <property type="match status" value="1"/>
</dbReference>